<evidence type="ECO:0000256" key="9">
    <source>
        <dbReference type="ARBA" id="ARBA00023136"/>
    </source>
</evidence>
<proteinExistence type="predicted"/>
<dbReference type="EMBL" id="JAHRIP010025767">
    <property type="protein sequence ID" value="MEQ2289928.1"/>
    <property type="molecule type" value="Genomic_DNA"/>
</dbReference>
<feature type="chain" id="PRO_5045256242" evidence="15">
    <location>
        <begin position="19"/>
        <end position="149"/>
    </location>
</feature>
<name>A0ABV0Y812_9TELE</name>
<keyword evidence="4" id="KW-1032">Host cell membrane</keyword>
<reference evidence="16 17" key="1">
    <citation type="submission" date="2021-06" db="EMBL/GenBank/DDBJ databases">
        <authorList>
            <person name="Palmer J.M."/>
        </authorList>
    </citation>
    <scope>NUCLEOTIDE SEQUENCE [LARGE SCALE GENOMIC DNA]</scope>
    <source>
        <strain evidence="16 17">AS_MEX2019</strain>
        <tissue evidence="16">Muscle</tissue>
    </source>
</reference>
<keyword evidence="11" id="KW-1015">Disulfide bond</keyword>
<evidence type="ECO:0000256" key="4">
    <source>
        <dbReference type="ARBA" id="ARBA00022511"/>
    </source>
</evidence>
<evidence type="ECO:0000256" key="5">
    <source>
        <dbReference type="ARBA" id="ARBA00022581"/>
    </source>
</evidence>
<keyword evidence="12" id="KW-0325">Glycoprotein</keyword>
<comment type="caution">
    <text evidence="16">The sequence shown here is derived from an EMBL/GenBank/DDBJ whole genome shotgun (WGS) entry which is preliminary data.</text>
</comment>
<organism evidence="16 17">
    <name type="scientific">Ameca splendens</name>
    <dbReference type="NCBI Taxonomy" id="208324"/>
    <lineage>
        <taxon>Eukaryota</taxon>
        <taxon>Metazoa</taxon>
        <taxon>Chordata</taxon>
        <taxon>Craniata</taxon>
        <taxon>Vertebrata</taxon>
        <taxon>Euteleostomi</taxon>
        <taxon>Actinopterygii</taxon>
        <taxon>Neopterygii</taxon>
        <taxon>Teleostei</taxon>
        <taxon>Neoteleostei</taxon>
        <taxon>Acanthomorphata</taxon>
        <taxon>Ovalentaria</taxon>
        <taxon>Atherinomorphae</taxon>
        <taxon>Cyprinodontiformes</taxon>
        <taxon>Goodeidae</taxon>
        <taxon>Ameca</taxon>
    </lineage>
</organism>
<evidence type="ECO:0000256" key="8">
    <source>
        <dbReference type="ARBA" id="ARBA00022989"/>
    </source>
</evidence>
<feature type="transmembrane region" description="Helical" evidence="14">
    <location>
        <begin position="88"/>
        <end position="118"/>
    </location>
</feature>
<keyword evidence="8 14" id="KW-1133">Transmembrane helix</keyword>
<evidence type="ECO:0000256" key="15">
    <source>
        <dbReference type="SAM" id="SignalP"/>
    </source>
</evidence>
<evidence type="ECO:0000256" key="13">
    <source>
        <dbReference type="ARBA" id="ARBA00023288"/>
    </source>
</evidence>
<dbReference type="Pfam" id="PF00429">
    <property type="entry name" value="TLV_coat"/>
    <property type="match status" value="1"/>
</dbReference>
<keyword evidence="6 14" id="KW-0812">Transmembrane</keyword>
<keyword evidence="9 14" id="KW-0472">Membrane</keyword>
<evidence type="ECO:0000256" key="14">
    <source>
        <dbReference type="SAM" id="Phobius"/>
    </source>
</evidence>
<dbReference type="Gene3D" id="1.10.287.210">
    <property type="match status" value="1"/>
</dbReference>
<evidence type="ECO:0000313" key="16">
    <source>
        <dbReference type="EMBL" id="MEQ2289928.1"/>
    </source>
</evidence>
<dbReference type="PANTHER" id="PTHR10424">
    <property type="entry name" value="VIRAL ENVELOPE PROTEIN"/>
    <property type="match status" value="1"/>
</dbReference>
<evidence type="ECO:0000256" key="1">
    <source>
        <dbReference type="ARBA" id="ARBA00004402"/>
    </source>
</evidence>
<evidence type="ECO:0000256" key="3">
    <source>
        <dbReference type="ARBA" id="ARBA00004563"/>
    </source>
</evidence>
<evidence type="ECO:0000256" key="2">
    <source>
        <dbReference type="ARBA" id="ARBA00004531"/>
    </source>
</evidence>
<keyword evidence="15" id="KW-0732">Signal</keyword>
<evidence type="ECO:0000256" key="12">
    <source>
        <dbReference type="ARBA" id="ARBA00023180"/>
    </source>
</evidence>
<evidence type="ECO:0000256" key="11">
    <source>
        <dbReference type="ARBA" id="ARBA00023157"/>
    </source>
</evidence>
<keyword evidence="17" id="KW-1185">Reference proteome</keyword>
<dbReference type="PANTHER" id="PTHR10424:SF81">
    <property type="entry name" value="ERVV2 PROTEIN"/>
    <property type="match status" value="1"/>
</dbReference>
<keyword evidence="7" id="KW-1043">Host membrane</keyword>
<comment type="subcellular location">
    <subcellularLocation>
        <location evidence="1">Host cell membrane</location>
        <topology evidence="1">Single-pass type I membrane protein</topology>
    </subcellularLocation>
    <subcellularLocation>
        <location evidence="2">Host endomembrane system</location>
        <topology evidence="2">Peripheral membrane protein</topology>
    </subcellularLocation>
    <subcellularLocation>
        <location evidence="3">Virion membrane</location>
        <topology evidence="3">Single-pass type I membrane protein</topology>
    </subcellularLocation>
</comment>
<keyword evidence="10" id="KW-0564">Palmitate</keyword>
<feature type="signal peptide" evidence="15">
    <location>
        <begin position="1"/>
        <end position="18"/>
    </location>
</feature>
<dbReference type="Proteomes" id="UP001469553">
    <property type="component" value="Unassembled WGS sequence"/>
</dbReference>
<accession>A0ABV0Y812</accession>
<dbReference type="SUPFAM" id="SSF58069">
    <property type="entry name" value="Virus ectodomain"/>
    <property type="match status" value="1"/>
</dbReference>
<gene>
    <name evidence="16" type="ORF">AMECASPLE_038278</name>
</gene>
<dbReference type="InterPro" id="IPR018154">
    <property type="entry name" value="TLV/ENV_coat_polyprotein"/>
</dbReference>
<evidence type="ECO:0000256" key="7">
    <source>
        <dbReference type="ARBA" id="ARBA00022870"/>
    </source>
</evidence>
<keyword evidence="13" id="KW-0449">Lipoprotein</keyword>
<evidence type="ECO:0000256" key="10">
    <source>
        <dbReference type="ARBA" id="ARBA00023139"/>
    </source>
</evidence>
<evidence type="ECO:0000256" key="6">
    <source>
        <dbReference type="ARBA" id="ARBA00022692"/>
    </source>
</evidence>
<protein>
    <submittedName>
        <fullName evidence="16">Uncharacterized protein</fullName>
    </submittedName>
</protein>
<sequence length="149" mass="16635">MVLQNRMVLDLLTASVGGVCVLLNETCCTYLPDETNGEDGHRVSDAICQLNEINRGMQQDVHPGRGSLSSWLTSGPWWQLLLKIMTPVIAVLLLFVFFTLCVILCIRAIILIMGGGIFDTMLSQDYQLLDKNQDYDDTLEKKSLNLTIV</sequence>
<evidence type="ECO:0000313" key="17">
    <source>
        <dbReference type="Proteomes" id="UP001469553"/>
    </source>
</evidence>
<keyword evidence="5" id="KW-0945">Host-virus interaction</keyword>